<reference evidence="1 2" key="1">
    <citation type="submission" date="2017-11" db="EMBL/GenBank/DDBJ databases">
        <title>Complete genome of Rhizobium leguminosarum Norway, an ineffective micro-symbiont.</title>
        <authorList>
            <person name="Hoffrichter A."/>
            <person name="Liang J."/>
            <person name="Brachmann A."/>
            <person name="Marin M."/>
        </authorList>
    </citation>
    <scope>NUCLEOTIDE SEQUENCE [LARGE SCALE GENOMIC DNA]</scope>
    <source>
        <strain evidence="1 2">Norway</strain>
        <plasmid evidence="2">Plasmid prln2</plasmid>
    </source>
</reference>
<protein>
    <recommendedName>
        <fullName evidence="3">SDR family NAD(P)-dependent oxidoreductase</fullName>
    </recommendedName>
</protein>
<name>A0A2K9ZFJ3_RHILE</name>
<dbReference type="InterPro" id="IPR002347">
    <property type="entry name" value="SDR_fam"/>
</dbReference>
<dbReference type="InterPro" id="IPR036291">
    <property type="entry name" value="NAD(P)-bd_dom_sf"/>
</dbReference>
<sequence length="126" mass="13089">MTMPQLTFELPDTVVVTGASPGLGHELCSLLVEAGVATVGVDLAAAQDKPRRARGVPSRRGDVAGEATWEKVVARLRYSGAKRIGLVTSAAILDVGTILEATPAIMSRALNVNIVGTALAIKFLLP</sequence>
<dbReference type="Proteomes" id="UP000238523">
    <property type="component" value="Plasmid pRLN2"/>
</dbReference>
<dbReference type="AlphaFoldDB" id="A0A2K9ZFJ3"/>
<proteinExistence type="predicted"/>
<dbReference type="EMBL" id="CP025014">
    <property type="protein sequence ID" value="AUW46811.1"/>
    <property type="molecule type" value="Genomic_DNA"/>
</dbReference>
<accession>A0A2K9ZFJ3</accession>
<dbReference type="SUPFAM" id="SSF51735">
    <property type="entry name" value="NAD(P)-binding Rossmann-fold domains"/>
    <property type="match status" value="1"/>
</dbReference>
<dbReference type="Pfam" id="PF00106">
    <property type="entry name" value="adh_short"/>
    <property type="match status" value="1"/>
</dbReference>
<keyword evidence="1" id="KW-0614">Plasmid</keyword>
<evidence type="ECO:0008006" key="3">
    <source>
        <dbReference type="Google" id="ProtNLM"/>
    </source>
</evidence>
<organism evidence="1 2">
    <name type="scientific">Rhizobium leguminosarum</name>
    <dbReference type="NCBI Taxonomy" id="384"/>
    <lineage>
        <taxon>Bacteria</taxon>
        <taxon>Pseudomonadati</taxon>
        <taxon>Pseudomonadota</taxon>
        <taxon>Alphaproteobacteria</taxon>
        <taxon>Hyphomicrobiales</taxon>
        <taxon>Rhizobiaceae</taxon>
        <taxon>Rhizobium/Agrobacterium group</taxon>
        <taxon>Rhizobium</taxon>
    </lineage>
</organism>
<evidence type="ECO:0000313" key="2">
    <source>
        <dbReference type="Proteomes" id="UP000238523"/>
    </source>
</evidence>
<evidence type="ECO:0000313" key="1">
    <source>
        <dbReference type="EMBL" id="AUW46811.1"/>
    </source>
</evidence>
<gene>
    <name evidence="1" type="ORF">CUJ84_pRLN2000268</name>
</gene>
<dbReference type="Gene3D" id="3.40.50.720">
    <property type="entry name" value="NAD(P)-binding Rossmann-like Domain"/>
    <property type="match status" value="1"/>
</dbReference>
<geneLocation type="plasmid" evidence="2">
    <name>prln2</name>
</geneLocation>